<feature type="disulfide bond" evidence="7">
    <location>
        <begin position="833"/>
        <end position="894"/>
    </location>
</feature>
<feature type="domain" description="SRCR" evidence="11">
    <location>
        <begin position="134"/>
        <end position="234"/>
    </location>
</feature>
<feature type="domain" description="SRCR" evidence="11">
    <location>
        <begin position="376"/>
        <end position="476"/>
    </location>
</feature>
<feature type="disulfide bond" evidence="7">
    <location>
        <begin position="445"/>
        <end position="455"/>
    </location>
</feature>
<feature type="disulfide bond" evidence="7">
    <location>
        <begin position="401"/>
        <end position="465"/>
    </location>
</feature>
<feature type="domain" description="SRCR" evidence="11">
    <location>
        <begin position="481"/>
        <end position="581"/>
    </location>
</feature>
<feature type="domain" description="SRCR" evidence="11">
    <location>
        <begin position="239"/>
        <end position="340"/>
    </location>
</feature>
<feature type="domain" description="SRCR" evidence="11">
    <location>
        <begin position="1155"/>
        <end position="1255"/>
    </location>
</feature>
<dbReference type="PROSITE" id="PS50287">
    <property type="entry name" value="SRCR_2"/>
    <property type="match status" value="11"/>
</dbReference>
<dbReference type="GO" id="GO:0005886">
    <property type="term" value="C:plasma membrane"/>
    <property type="evidence" value="ECO:0007669"/>
    <property type="project" value="TreeGrafter"/>
</dbReference>
<feature type="disulfide bond" evidence="7">
    <location>
        <begin position="1105"/>
        <end position="1115"/>
    </location>
</feature>
<proteinExistence type="predicted"/>
<accession>A0A6B0SAT9</accession>
<dbReference type="FunFam" id="3.10.250.10:FF:000012">
    <property type="entry name" value="CD163 molecule like 1"/>
    <property type="match status" value="2"/>
</dbReference>
<evidence type="ECO:0000256" key="10">
    <source>
        <dbReference type="SAM" id="SignalP"/>
    </source>
</evidence>
<feature type="disulfide bond" evidence="7">
    <location>
        <begin position="203"/>
        <end position="213"/>
    </location>
</feature>
<evidence type="ECO:0000256" key="9">
    <source>
        <dbReference type="SAM" id="Phobius"/>
    </source>
</evidence>
<dbReference type="SMART" id="SM00202">
    <property type="entry name" value="SR"/>
    <property type="match status" value="11"/>
</dbReference>
<comment type="caution">
    <text evidence="12">The sequence shown here is derived from an EMBL/GenBank/DDBJ whole genome shotgun (WGS) entry which is preliminary data.</text>
</comment>
<feature type="transmembrane region" description="Helical" evidence="9">
    <location>
        <begin position="1279"/>
        <end position="1302"/>
    </location>
</feature>
<feature type="disulfide bond" evidence="7">
    <location>
        <begin position="265"/>
        <end position="329"/>
    </location>
</feature>
<feature type="disulfide bond" evidence="7">
    <location>
        <begin position="727"/>
        <end position="788"/>
    </location>
</feature>
<dbReference type="GO" id="GO:0031638">
    <property type="term" value="P:zymogen activation"/>
    <property type="evidence" value="ECO:0007669"/>
    <property type="project" value="TreeGrafter"/>
</dbReference>
<dbReference type="EMBL" id="VBQZ03000531">
    <property type="protein sequence ID" value="MXQ99552.1"/>
    <property type="molecule type" value="Genomic_DNA"/>
</dbReference>
<feature type="disulfide bond" evidence="7">
    <location>
        <begin position="969"/>
        <end position="1030"/>
    </location>
</feature>
<keyword evidence="4" id="KW-0677">Repeat</keyword>
<feature type="domain" description="SRCR" evidence="11">
    <location>
        <begin position="931"/>
        <end position="1031"/>
    </location>
</feature>
<keyword evidence="9" id="KW-0472">Membrane</keyword>
<feature type="disulfide bond" evidence="7">
    <location>
        <begin position="506"/>
        <end position="570"/>
    </location>
</feature>
<dbReference type="GO" id="GO:0005576">
    <property type="term" value="C:extracellular region"/>
    <property type="evidence" value="ECO:0007669"/>
    <property type="project" value="UniProtKB-SubCell"/>
</dbReference>
<dbReference type="Pfam" id="PF00530">
    <property type="entry name" value="SRCR"/>
    <property type="match status" value="11"/>
</dbReference>
<dbReference type="Gene3D" id="3.10.250.10">
    <property type="entry name" value="SRCR-like domain"/>
    <property type="match status" value="11"/>
</dbReference>
<feature type="domain" description="SRCR" evidence="11">
    <location>
        <begin position="28"/>
        <end position="131"/>
    </location>
</feature>
<feature type="disulfide bond" evidence="7">
    <location>
        <begin position="97"/>
        <end position="107"/>
    </location>
</feature>
<evidence type="ECO:0000256" key="5">
    <source>
        <dbReference type="ARBA" id="ARBA00023157"/>
    </source>
</evidence>
<dbReference type="PANTHER" id="PTHR48071">
    <property type="entry name" value="SRCR DOMAIN-CONTAINING PROTEIN"/>
    <property type="match status" value="1"/>
</dbReference>
<feature type="domain" description="SRCR" evidence="11">
    <location>
        <begin position="586"/>
        <end position="686"/>
    </location>
</feature>
<feature type="region of interest" description="Disordered" evidence="8">
    <location>
        <begin position="1337"/>
        <end position="1410"/>
    </location>
</feature>
<evidence type="ECO:0000256" key="8">
    <source>
        <dbReference type="SAM" id="MobiDB-lite"/>
    </source>
</evidence>
<feature type="disulfide bond" evidence="7">
    <location>
        <begin position="1180"/>
        <end position="1244"/>
    </location>
</feature>
<feature type="disulfide bond" evidence="7">
    <location>
        <begin position="1193"/>
        <end position="1254"/>
    </location>
</feature>
<gene>
    <name evidence="12" type="ORF">E5288_WYG002229</name>
</gene>
<feature type="compositionally biased region" description="Polar residues" evidence="8">
    <location>
        <begin position="1384"/>
        <end position="1393"/>
    </location>
</feature>
<keyword evidence="13" id="KW-1185">Reference proteome</keyword>
<protein>
    <recommendedName>
        <fullName evidence="11">SRCR domain-containing protein</fullName>
    </recommendedName>
</protein>
<feature type="disulfide bond" evidence="7">
    <location>
        <begin position="1224"/>
        <end position="1234"/>
    </location>
</feature>
<keyword evidence="9" id="KW-1133">Transmembrane helix</keyword>
<feature type="disulfide bond" evidence="7">
    <location>
        <begin position="758"/>
        <end position="768"/>
    </location>
</feature>
<dbReference type="PROSITE" id="PS00420">
    <property type="entry name" value="SRCR_1"/>
    <property type="match status" value="4"/>
</dbReference>
<evidence type="ECO:0000259" key="11">
    <source>
        <dbReference type="PROSITE" id="PS50287"/>
    </source>
</evidence>
<name>A0A6B0SAT9_9CETA</name>
<evidence type="ECO:0000256" key="3">
    <source>
        <dbReference type="ARBA" id="ARBA00022729"/>
    </source>
</evidence>
<dbReference type="Proteomes" id="UP000322234">
    <property type="component" value="Unassembled WGS sequence"/>
</dbReference>
<feature type="domain" description="SRCR" evidence="11">
    <location>
        <begin position="794"/>
        <end position="895"/>
    </location>
</feature>
<feature type="disulfide bond" evidence="7">
    <location>
        <begin position="414"/>
        <end position="475"/>
    </location>
</feature>
<dbReference type="InterPro" id="IPR036772">
    <property type="entry name" value="SRCR-like_dom_sf"/>
</dbReference>
<feature type="disulfide bond" evidence="7">
    <location>
        <begin position="655"/>
        <end position="665"/>
    </location>
</feature>
<feature type="disulfide bond" evidence="7">
    <location>
        <begin position="309"/>
        <end position="319"/>
    </location>
</feature>
<feature type="domain" description="SRCR" evidence="11">
    <location>
        <begin position="689"/>
        <end position="789"/>
    </location>
</feature>
<keyword evidence="2" id="KW-0964">Secreted</keyword>
<evidence type="ECO:0000256" key="7">
    <source>
        <dbReference type="PROSITE-ProRule" id="PRU00196"/>
    </source>
</evidence>
<feature type="disulfide bond" evidence="7">
    <location>
        <begin position="519"/>
        <end position="580"/>
    </location>
</feature>
<feature type="disulfide bond" evidence="7">
    <location>
        <begin position="820"/>
        <end position="884"/>
    </location>
</feature>
<dbReference type="FunFam" id="3.10.250.10:FF:000009">
    <property type="entry name" value="WC1"/>
    <property type="match status" value="5"/>
</dbReference>
<evidence type="ECO:0000256" key="6">
    <source>
        <dbReference type="ARBA" id="ARBA00023180"/>
    </source>
</evidence>
<feature type="disulfide bond" evidence="7">
    <location>
        <begin position="624"/>
        <end position="685"/>
    </location>
</feature>
<feature type="disulfide bond" evidence="7">
    <location>
        <begin position="1074"/>
        <end position="1135"/>
    </location>
</feature>
<dbReference type="SUPFAM" id="SSF56487">
    <property type="entry name" value="SRCR-like"/>
    <property type="match status" value="11"/>
</dbReference>
<comment type="subcellular location">
    <subcellularLocation>
        <location evidence="1">Secreted</location>
    </subcellularLocation>
</comment>
<evidence type="ECO:0000313" key="13">
    <source>
        <dbReference type="Proteomes" id="UP000322234"/>
    </source>
</evidence>
<evidence type="ECO:0000256" key="2">
    <source>
        <dbReference type="ARBA" id="ARBA00022525"/>
    </source>
</evidence>
<feature type="disulfide bond" evidence="7">
    <location>
        <begin position="1000"/>
        <end position="1010"/>
    </location>
</feature>
<feature type="chain" id="PRO_5025597942" description="SRCR domain-containing protein" evidence="10">
    <location>
        <begin position="26"/>
        <end position="1436"/>
    </location>
</feature>
<feature type="disulfide bond" evidence="7">
    <location>
        <begin position="956"/>
        <end position="1020"/>
    </location>
</feature>
<keyword evidence="9" id="KW-0812">Transmembrane</keyword>
<keyword evidence="5 7" id="KW-1015">Disulfide bond</keyword>
<reference evidence="12" key="1">
    <citation type="submission" date="2019-10" db="EMBL/GenBank/DDBJ databases">
        <title>The sequence and de novo assembly of the wild yak genome.</title>
        <authorList>
            <person name="Liu Y."/>
        </authorList>
    </citation>
    <scope>NUCLEOTIDE SEQUENCE [LARGE SCALE GENOMIC DNA]</scope>
    <source>
        <strain evidence="12">WY2019</strain>
    </source>
</reference>
<dbReference type="FunFam" id="3.10.250.10:FF:000004">
    <property type="entry name" value="Scavenger receptor cysteine-rich type 1 protein M130"/>
    <property type="match status" value="4"/>
</dbReference>
<evidence type="ECO:0000256" key="4">
    <source>
        <dbReference type="ARBA" id="ARBA00022737"/>
    </source>
</evidence>
<comment type="caution">
    <text evidence="7">Lacks conserved residue(s) required for the propagation of feature annotation.</text>
</comment>
<feature type="disulfide bond" evidence="7">
    <location>
        <begin position="278"/>
        <end position="339"/>
    </location>
</feature>
<feature type="disulfide bond" evidence="7">
    <location>
        <begin position="172"/>
        <end position="233"/>
    </location>
</feature>
<feature type="disulfide bond" evidence="7">
    <location>
        <begin position="1061"/>
        <end position="1125"/>
    </location>
</feature>
<organism evidence="12 13">
    <name type="scientific">Bos mutus</name>
    <name type="common">wild yak</name>
    <dbReference type="NCBI Taxonomy" id="72004"/>
    <lineage>
        <taxon>Eukaryota</taxon>
        <taxon>Metazoa</taxon>
        <taxon>Chordata</taxon>
        <taxon>Craniata</taxon>
        <taxon>Vertebrata</taxon>
        <taxon>Euteleostomi</taxon>
        <taxon>Mammalia</taxon>
        <taxon>Eutheria</taxon>
        <taxon>Laurasiatheria</taxon>
        <taxon>Artiodactyla</taxon>
        <taxon>Ruminantia</taxon>
        <taxon>Pecora</taxon>
        <taxon>Bovidae</taxon>
        <taxon>Bovinae</taxon>
        <taxon>Bos</taxon>
    </lineage>
</organism>
<feature type="disulfide bond" evidence="7">
    <location>
        <begin position="864"/>
        <end position="874"/>
    </location>
</feature>
<feature type="compositionally biased region" description="Acidic residues" evidence="8">
    <location>
        <begin position="1348"/>
        <end position="1358"/>
    </location>
</feature>
<dbReference type="PANTHER" id="PTHR48071:SF15">
    <property type="entry name" value="SRCR DOMAIN-CONTAINING PROTEIN"/>
    <property type="match status" value="1"/>
</dbReference>
<evidence type="ECO:0000256" key="1">
    <source>
        <dbReference type="ARBA" id="ARBA00004613"/>
    </source>
</evidence>
<feature type="disulfide bond" evidence="7">
    <location>
        <begin position="550"/>
        <end position="560"/>
    </location>
</feature>
<keyword evidence="3 10" id="KW-0732">Signal</keyword>
<feature type="signal peptide" evidence="10">
    <location>
        <begin position="1"/>
        <end position="25"/>
    </location>
</feature>
<dbReference type="GO" id="GO:0004252">
    <property type="term" value="F:serine-type endopeptidase activity"/>
    <property type="evidence" value="ECO:0007669"/>
    <property type="project" value="TreeGrafter"/>
</dbReference>
<feature type="disulfide bond" evidence="7">
    <location>
        <begin position="611"/>
        <end position="675"/>
    </location>
</feature>
<feature type="domain" description="SRCR" evidence="11">
    <location>
        <begin position="1036"/>
        <end position="1136"/>
    </location>
</feature>
<keyword evidence="6" id="KW-0325">Glycoprotein</keyword>
<sequence length="1436" mass="154113">MALGRHLSLRGLCVLLLGTVVGGQALELRLKDGAHDCEGRVEVKHQGEWGTVDSDYWSLKDASVVCRQLGCGAAIGFPGGAYFGPGLGPIWLLYTSCEGVESTVSDCEHSNIKDYRTDNYSHDDDAGVVCSGFVRLAGGDGPCSGRVEVHSGEAWIPVSDGNFTLATAQIICAELGCGKAVSVLGHELFRESSARVWAEEFRCEGEEPELSVCPRVPCPGGTCHHSGAAQVVCSAYSEVRLMTNGSSQCEGQVEMNISGRWRALCASHWSLANANVICRQLGCGVAISIPGGPHLVEGGDQILTARFHCSGAESFLWSCPVTALGGPDCSHGNTASVICSGNQIQVLPQCNDSVSQPTGSAASEDSAPYCSDSRQLRLVDGGGPCAGRVEILDQGSWGTICDDGWDLDDARVVCRQLGCGEALNATGSAHFGAGSGPIWLDNLNCTGKESHVWRCPSRGWGQHNCRHKQDAGVICSEFLALRMVSEDQQCAGWLEVFYNGTWGSVCRNPMEDITVSMICRQLGCGDSGTLNSSVALREGFRPQWVDGIQCRKTDTSLWQCPSDPWNYNSCSPKEEAYIWCADSRQIRLVDGGGRCSGRVEILDQGSWGTICDDSWDLEDARVVCKQLGCGEALDATVSSFFGTGSGPIWLDEVNCRGEESQVWRCPSWGWRQHNCNHQEDAGVICSGFVRLAGGDGPCSGRVEVHSGEAWTPVSDGNFTLPTAQVICAELGCGKAVSVLGHMPFRESDGQVWAEEFRCDGGEPELWSCPRVPCPGGTCLHSGAAQVVCSVYTEVQLMKNGTSQCEGQVEMKISGRWRALCASHWSLANANVVCRQLGCGVAISTPRGPHLVEGGDQISTAQFHCSGAESFLWSCPVTALGGPDCSHGNTASVICSGNHTQGLPQCNDSLSQPAGSAASEESAPYCSDSRQLRLVDGGGPCAGRVEILDQGSWGTICDDDWDLDDARVVCRQLGCGEALNATGSAHFGAGSGPIWLDDLNCTGKESHVWRCPSRGWGRHDCRHKEDAGVICSEFLALRMVSEDQQCAGWLEVFYNGTWGSVCRSPMEDITVSVICRQLGCGDSGSLNTSVGLREGSRPRWVDLIQCRKMDTSLWQCPSGPWKYSSCSPKEEAYISCEGRRPKSCPTAAPCTDREKLRLRGGDSECSGRVEVWHNGSWGTVCDDSWSLAEAEVVCQQLGCGQALEAVRSAAFGRGNGSIWLDEVQCGGRESSLWDCVAEPWGQSDCKHEEDAGVRCSDYLQPFFLFSLGTRTTSNSLPGIFSLPGVLCLILGSLLFLVLVILVTQLLRWRAERRALSSYEDALAEAVYEELDYLLTQKEGLGSPDQMTDVPDENYDDAEEVPVPGTPSPSQGNEEEVPPEKEDGVRSSQTGSFLNFSREAANPGEGEESFWLLQGKKGDAGYDDVELSALGTSPVTFS</sequence>
<evidence type="ECO:0000313" key="12">
    <source>
        <dbReference type="EMBL" id="MXQ99552.1"/>
    </source>
</evidence>
<dbReference type="InterPro" id="IPR001190">
    <property type="entry name" value="SRCR"/>
</dbReference>
<dbReference type="PRINTS" id="PR00258">
    <property type="entry name" value="SPERACTRCPTR"/>
</dbReference>